<dbReference type="Proteomes" id="UP000197032">
    <property type="component" value="Unassembled WGS sequence"/>
</dbReference>
<dbReference type="InterPro" id="IPR012255">
    <property type="entry name" value="ETF_b"/>
</dbReference>
<organism evidence="5 6">
    <name type="scientific">Calderihabitans maritimus</name>
    <dbReference type="NCBI Taxonomy" id="1246530"/>
    <lineage>
        <taxon>Bacteria</taxon>
        <taxon>Bacillati</taxon>
        <taxon>Bacillota</taxon>
        <taxon>Clostridia</taxon>
        <taxon>Neomoorellales</taxon>
        <taxon>Calderihabitantaceae</taxon>
        <taxon>Calderihabitans</taxon>
    </lineage>
</organism>
<dbReference type="InterPro" id="IPR000049">
    <property type="entry name" value="ET-Flavoprotein_bsu_CS"/>
</dbReference>
<sequence>MHIVVCVKQVPDTMEVRIDPKTNTLVRAGVPSIINPYDIHAVEEAMRLKEKFGASVTAITMGPPQAEEVLRKAISFGVDKAILLSDRAFAGSDTLATSYVLAQAIRKLSEEQPVDLVLCGKQAIDGDTAQVGPGIATRLNIPQLTYVMKIDYLDLEKREIQVQRKLEGEREIVKATLPALLTVTKDINELRYASFPNLLRAARYRPLLWNKESLLLEEGRLGIKGSPTAVRRIFAPPEREGGEIIPGGMDNPEKAAAELVDKLITTKIIADR</sequence>
<dbReference type="PROSITE" id="PS01065">
    <property type="entry name" value="ETF_BETA"/>
    <property type="match status" value="1"/>
</dbReference>
<dbReference type="PIRSF" id="PIRSF000090">
    <property type="entry name" value="Beta-ETF"/>
    <property type="match status" value="1"/>
</dbReference>
<dbReference type="GO" id="GO:0009055">
    <property type="term" value="F:electron transfer activity"/>
    <property type="evidence" value="ECO:0007669"/>
    <property type="project" value="InterPro"/>
</dbReference>
<dbReference type="InterPro" id="IPR033948">
    <property type="entry name" value="ETF_beta_N"/>
</dbReference>
<dbReference type="PANTHER" id="PTHR21294">
    <property type="entry name" value="ELECTRON TRANSFER FLAVOPROTEIN BETA-SUBUNIT"/>
    <property type="match status" value="1"/>
</dbReference>
<comment type="similarity">
    <text evidence="1">Belongs to the ETF beta-subunit/FixA family.</text>
</comment>
<dbReference type="EMBL" id="BDGJ01000023">
    <property type="protein sequence ID" value="GAW91640.1"/>
    <property type="molecule type" value="Genomic_DNA"/>
</dbReference>
<dbReference type="CDD" id="cd01714">
    <property type="entry name" value="ETF_beta"/>
    <property type="match status" value="1"/>
</dbReference>
<accession>A0A1Z5HQT7</accession>
<dbReference type="SUPFAM" id="SSF52402">
    <property type="entry name" value="Adenine nucleotide alpha hydrolases-like"/>
    <property type="match status" value="1"/>
</dbReference>
<evidence type="ECO:0000313" key="6">
    <source>
        <dbReference type="Proteomes" id="UP000197032"/>
    </source>
</evidence>
<name>A0A1Z5HQT7_9FIRM</name>
<dbReference type="SMART" id="SM00893">
    <property type="entry name" value="ETF"/>
    <property type="match status" value="1"/>
</dbReference>
<gene>
    <name evidence="5" type="ORF">KKC1_08010</name>
</gene>
<protein>
    <recommendedName>
        <fullName evidence="2">Electron transfer flavoprotein small subunit</fullName>
    </recommendedName>
</protein>
<dbReference type="Pfam" id="PF01012">
    <property type="entry name" value="ETF"/>
    <property type="match status" value="1"/>
</dbReference>
<dbReference type="InterPro" id="IPR014730">
    <property type="entry name" value="ETF_a/b_N"/>
</dbReference>
<evidence type="ECO:0000256" key="3">
    <source>
        <dbReference type="ARBA" id="ARBA00049933"/>
    </source>
</evidence>
<dbReference type="RefSeq" id="WP_192868061.1">
    <property type="nucleotide sequence ID" value="NZ_BDGJ01000023.1"/>
</dbReference>
<dbReference type="InterPro" id="IPR014729">
    <property type="entry name" value="Rossmann-like_a/b/a_fold"/>
</dbReference>
<evidence type="ECO:0000256" key="2">
    <source>
        <dbReference type="ARBA" id="ARBA00042002"/>
    </source>
</evidence>
<comment type="caution">
    <text evidence="5">The sequence shown here is derived from an EMBL/GenBank/DDBJ whole genome shotgun (WGS) entry which is preliminary data.</text>
</comment>
<keyword evidence="6" id="KW-1185">Reference proteome</keyword>
<evidence type="ECO:0000256" key="1">
    <source>
        <dbReference type="ARBA" id="ARBA00007557"/>
    </source>
</evidence>
<evidence type="ECO:0000313" key="5">
    <source>
        <dbReference type="EMBL" id="GAW91640.1"/>
    </source>
</evidence>
<dbReference type="Gene3D" id="3.40.50.620">
    <property type="entry name" value="HUPs"/>
    <property type="match status" value="1"/>
</dbReference>
<dbReference type="AlphaFoldDB" id="A0A1Z5HQT7"/>
<proteinExistence type="inferred from homology"/>
<reference evidence="6" key="1">
    <citation type="journal article" date="2017" name="Appl. Environ. Microbiol.">
        <title>Genomic analysis of Calderihabitans maritimus KKC1, a thermophilic hydrogenogenic carboxydotrophic bacterium isolated from marine sediment.</title>
        <authorList>
            <person name="Omae K."/>
            <person name="Yoneda Y."/>
            <person name="Fukuyama Y."/>
            <person name="Yoshida T."/>
            <person name="Sako Y."/>
        </authorList>
    </citation>
    <scope>NUCLEOTIDE SEQUENCE [LARGE SCALE GENOMIC DNA]</scope>
    <source>
        <strain evidence="6">KKC1</strain>
    </source>
</reference>
<comment type="cofactor">
    <cofactor evidence="3">
        <name>AMP</name>
        <dbReference type="ChEBI" id="CHEBI:456215"/>
    </cofactor>
</comment>
<dbReference type="PANTHER" id="PTHR21294:SF17">
    <property type="entry name" value="PROTEIN FIXA"/>
    <property type="match status" value="1"/>
</dbReference>
<evidence type="ECO:0000259" key="4">
    <source>
        <dbReference type="SMART" id="SM00893"/>
    </source>
</evidence>
<feature type="domain" description="Electron transfer flavoprotein alpha/beta-subunit N-terminal" evidence="4">
    <location>
        <begin position="22"/>
        <end position="218"/>
    </location>
</feature>